<organism evidence="1 2">
    <name type="scientific">Auriscalpium vulgare</name>
    <dbReference type="NCBI Taxonomy" id="40419"/>
    <lineage>
        <taxon>Eukaryota</taxon>
        <taxon>Fungi</taxon>
        <taxon>Dikarya</taxon>
        <taxon>Basidiomycota</taxon>
        <taxon>Agaricomycotina</taxon>
        <taxon>Agaricomycetes</taxon>
        <taxon>Russulales</taxon>
        <taxon>Auriscalpiaceae</taxon>
        <taxon>Auriscalpium</taxon>
    </lineage>
</organism>
<dbReference type="Proteomes" id="UP000814033">
    <property type="component" value="Unassembled WGS sequence"/>
</dbReference>
<evidence type="ECO:0000313" key="2">
    <source>
        <dbReference type="Proteomes" id="UP000814033"/>
    </source>
</evidence>
<reference evidence="1" key="2">
    <citation type="journal article" date="2022" name="New Phytol.">
        <title>Evolutionary transition to the ectomycorrhizal habit in the genomes of a hyperdiverse lineage of mushroom-forming fungi.</title>
        <authorList>
            <person name="Looney B."/>
            <person name="Miyauchi S."/>
            <person name="Morin E."/>
            <person name="Drula E."/>
            <person name="Courty P.E."/>
            <person name="Kohler A."/>
            <person name="Kuo A."/>
            <person name="LaButti K."/>
            <person name="Pangilinan J."/>
            <person name="Lipzen A."/>
            <person name="Riley R."/>
            <person name="Andreopoulos W."/>
            <person name="He G."/>
            <person name="Johnson J."/>
            <person name="Nolan M."/>
            <person name="Tritt A."/>
            <person name="Barry K.W."/>
            <person name="Grigoriev I.V."/>
            <person name="Nagy L.G."/>
            <person name="Hibbett D."/>
            <person name="Henrissat B."/>
            <person name="Matheny P.B."/>
            <person name="Labbe J."/>
            <person name="Martin F.M."/>
        </authorList>
    </citation>
    <scope>NUCLEOTIDE SEQUENCE</scope>
    <source>
        <strain evidence="1">FP105234-sp</strain>
    </source>
</reference>
<comment type="caution">
    <text evidence="1">The sequence shown here is derived from an EMBL/GenBank/DDBJ whole genome shotgun (WGS) entry which is preliminary data.</text>
</comment>
<dbReference type="EMBL" id="MU276253">
    <property type="protein sequence ID" value="KAI0039876.1"/>
    <property type="molecule type" value="Genomic_DNA"/>
</dbReference>
<accession>A0ACB8R8A7</accession>
<reference evidence="1" key="1">
    <citation type="submission" date="2021-02" db="EMBL/GenBank/DDBJ databases">
        <authorList>
            <consortium name="DOE Joint Genome Institute"/>
            <person name="Ahrendt S."/>
            <person name="Looney B.P."/>
            <person name="Miyauchi S."/>
            <person name="Morin E."/>
            <person name="Drula E."/>
            <person name="Courty P.E."/>
            <person name="Chicoki N."/>
            <person name="Fauchery L."/>
            <person name="Kohler A."/>
            <person name="Kuo A."/>
            <person name="Labutti K."/>
            <person name="Pangilinan J."/>
            <person name="Lipzen A."/>
            <person name="Riley R."/>
            <person name="Andreopoulos W."/>
            <person name="He G."/>
            <person name="Johnson J."/>
            <person name="Barry K.W."/>
            <person name="Grigoriev I.V."/>
            <person name="Nagy L."/>
            <person name="Hibbett D."/>
            <person name="Henrissat B."/>
            <person name="Matheny P.B."/>
            <person name="Labbe J."/>
            <person name="Martin F."/>
        </authorList>
    </citation>
    <scope>NUCLEOTIDE SEQUENCE</scope>
    <source>
        <strain evidence="1">FP105234-sp</strain>
    </source>
</reference>
<proteinExistence type="predicted"/>
<name>A0ACB8R8A7_9AGAM</name>
<gene>
    <name evidence="1" type="ORF">FA95DRAFT_1612234</name>
</gene>
<protein>
    <submittedName>
        <fullName evidence="1">Uncharacterized protein</fullName>
    </submittedName>
</protein>
<sequence length="839" mass="90782">MASTANALAIADRAEIHKSCRALEAVVNLLNDYSEAARAIVSLQKKLAKALRDAASVKPTAEIPGNAFNASAGVFEALADVEAKFAKFVDKESETVSGEVRKWFKKLAKEEKAHDDRIASANVKIKQAGQAYEKKAKKNSYDAGEEHTRYISLLTALGPEISQDKYNHSLSVNQRNTTVTYTVAASLSRVADAEWLRSGECVRRFSPLIGQMGEWKALCEGGWTGALAGDLPDVDKYSDLAPAQVADAQNDRYTFNNEGREQGSSPIPPQARPSLDSTQGSPSPEDRRLQSPTSLANLASFPSPPTHFPLPPVLSNKQPSSAPNSPMTQYNSAPRQLQSSASSSDLSASISSNQAALPRVTESPVEERAGDIATPALTDATRTPPTPAAHLMTPPMPSAAVEPPARKVGLGLQYPETERNVAHPQQDVKVANLPPSSMPPPSTQTLSVRDVEISQADKMSSANSRLSSYTAVNGNSFKKGDYLDEREFGVDRAPDSAQAKAKSLDSAQARVDRTDTVKSNASVVAAMRDKYTRSTGPASPPPRDLPRLPLSVAAIATKYEGSDAPQSPRGARPMSPPVERARRSYDDPPPPRAEQTLTSAPPQAQAFPLSASRISEDLSRRRQRIHDLEEIERREIALELRTRERTLEERARERERERMDSMQSRGDEYGSDASRSPQPPFARRPLSQQSMQSSSYVHGAPASLASRYSYSTTNLPSSPLLSAPGATASPRQLSTSPRALPAQLQPQRRNTEQSAAQEHAPHAADCDCPACTVARYARAPVPARQQEREKPKGWMRRLSMPVVGNAFSSDAKKDKTYGGGKGLGVLGEANRSVTSFGKR</sequence>
<keyword evidence="2" id="KW-1185">Reference proteome</keyword>
<evidence type="ECO:0000313" key="1">
    <source>
        <dbReference type="EMBL" id="KAI0039876.1"/>
    </source>
</evidence>